<reference evidence="1 2" key="1">
    <citation type="submission" date="2013-06" db="EMBL/GenBank/DDBJ databases">
        <authorList>
            <person name="Weinstock G."/>
            <person name="Sodergren E."/>
            <person name="Lobos E.A."/>
            <person name="Fulton L."/>
            <person name="Fulton R."/>
            <person name="Courtney L."/>
            <person name="Fronick C."/>
            <person name="O'Laughlin M."/>
            <person name="Godfrey J."/>
            <person name="Wilson R.M."/>
            <person name="Miner T."/>
            <person name="Farmer C."/>
            <person name="Delehaunty K."/>
            <person name="Cordes M."/>
            <person name="Minx P."/>
            <person name="Tomlinson C."/>
            <person name="Chen J."/>
            <person name="Wollam A."/>
            <person name="Pepin K.H."/>
            <person name="Bhonagiri V."/>
            <person name="Zhang X."/>
            <person name="Warren W."/>
            <person name="Mitreva M."/>
            <person name="Mardis E.R."/>
            <person name="Wilson R.K."/>
        </authorList>
    </citation>
    <scope>NUCLEOTIDE SEQUENCE [LARGE SCALE GENOMIC DNA]</scope>
    <source>
        <strain evidence="1 2">ATCC 29426</strain>
    </source>
</reference>
<sequence>MLQKMDFSDDRIAEMYRTETSQRGTAKAYSGLYKREFTEEDCEIRIIKDEKKRLRLTINGLPIADWCEQKWKQLINRKRSHRL</sequence>
<comment type="caution">
    <text evidence="1">The sequence shown here is derived from an EMBL/GenBank/DDBJ whole genome shotgun (WGS) entry which is preliminary data.</text>
</comment>
<keyword evidence="2" id="KW-1185">Reference proteome</keyword>
<accession>A0ABP2Y7R0</accession>
<evidence type="ECO:0000313" key="2">
    <source>
        <dbReference type="Proteomes" id="UP000016660"/>
    </source>
</evidence>
<name>A0ABP2Y7R0_9BACT</name>
<gene>
    <name evidence="1" type="ORF">HMPREF0653_01164</name>
</gene>
<organism evidence="1 2">
    <name type="scientific">Prevotella disiens JCM 6334 = ATCC 29426</name>
    <dbReference type="NCBI Taxonomy" id="1235811"/>
    <lineage>
        <taxon>Bacteria</taxon>
        <taxon>Pseudomonadati</taxon>
        <taxon>Bacteroidota</taxon>
        <taxon>Bacteroidia</taxon>
        <taxon>Bacteroidales</taxon>
        <taxon>Prevotellaceae</taxon>
        <taxon>Prevotella</taxon>
    </lineage>
</organism>
<dbReference type="Proteomes" id="UP000016660">
    <property type="component" value="Unassembled WGS sequence"/>
</dbReference>
<evidence type="ECO:0000313" key="1">
    <source>
        <dbReference type="EMBL" id="ERJ77361.1"/>
    </source>
</evidence>
<evidence type="ECO:0008006" key="3">
    <source>
        <dbReference type="Google" id="ProtNLM"/>
    </source>
</evidence>
<protein>
    <recommendedName>
        <fullName evidence="3">Mobilization protein</fullName>
    </recommendedName>
</protein>
<dbReference type="EMBL" id="AWUY01000081">
    <property type="protein sequence ID" value="ERJ77361.1"/>
    <property type="molecule type" value="Genomic_DNA"/>
</dbReference>
<proteinExistence type="predicted"/>